<feature type="domain" description="DUF3533" evidence="6">
    <location>
        <begin position="21"/>
        <end position="310"/>
    </location>
</feature>
<keyword evidence="2 5" id="KW-0812">Transmembrane</keyword>
<dbReference type="Proteomes" id="UP001479436">
    <property type="component" value="Unassembled WGS sequence"/>
</dbReference>
<name>A0ABR2WCZ4_9FUNG</name>
<dbReference type="InterPro" id="IPR051328">
    <property type="entry name" value="T7SS_ABC-Transporter"/>
</dbReference>
<evidence type="ECO:0000259" key="6">
    <source>
        <dbReference type="Pfam" id="PF12051"/>
    </source>
</evidence>
<protein>
    <recommendedName>
        <fullName evidence="6">DUF3533 domain-containing protein</fullName>
    </recommendedName>
</protein>
<evidence type="ECO:0000256" key="2">
    <source>
        <dbReference type="ARBA" id="ARBA00022692"/>
    </source>
</evidence>
<keyword evidence="3 5" id="KW-1133">Transmembrane helix</keyword>
<comment type="subcellular location">
    <subcellularLocation>
        <location evidence="1">Membrane</location>
        <topology evidence="1">Multi-pass membrane protein</topology>
    </subcellularLocation>
</comment>
<feature type="transmembrane region" description="Helical" evidence="5">
    <location>
        <begin position="136"/>
        <end position="157"/>
    </location>
</feature>
<dbReference type="InterPro" id="IPR022703">
    <property type="entry name" value="DUF3533"/>
</dbReference>
<evidence type="ECO:0000256" key="3">
    <source>
        <dbReference type="ARBA" id="ARBA00022989"/>
    </source>
</evidence>
<dbReference type="EMBL" id="JASJQH010004282">
    <property type="protein sequence ID" value="KAK9759370.1"/>
    <property type="molecule type" value="Genomic_DNA"/>
</dbReference>
<proteinExistence type="predicted"/>
<accession>A0ABR2WCZ4</accession>
<dbReference type="PANTHER" id="PTHR43077:SF10">
    <property type="entry name" value="TRANSPORT PERMEASE PROTEIN"/>
    <property type="match status" value="1"/>
</dbReference>
<feature type="transmembrane region" description="Helical" evidence="5">
    <location>
        <begin position="212"/>
        <end position="234"/>
    </location>
</feature>
<keyword evidence="8" id="KW-1185">Reference proteome</keyword>
<evidence type="ECO:0000256" key="4">
    <source>
        <dbReference type="ARBA" id="ARBA00023136"/>
    </source>
</evidence>
<sequence length="341" mass="38955">MDPALPIYHSLEWNQLPDTTSRDQAMEHVSRGASWALLYIPSNFSQNFLSATNRATRHPWEAEWIFDQGRNPNTQMFLCDAKSLVFSSFSTSLASQFLSSKAGPVLVQAFDPIFWANLLEIHETALHPVQNYGSNFASYLTFVVSYLVCLLTVAMVYRLSRIGDMLKSKRYPAFRVVITWRLITAFLTLMQSIILIVPFVSLRHHQFEWKNAGYAIAFLWYTSLSFQSILFLAANLFTFELFQIPCALFMILQLTTSGGIYALELQPGFARIGVAFPMHYGVRGMRSIFYGSLIDKMWINWLVITAWIIIPGVTSVLWTRRKIKTLRLGDWEKGESGTLEG</sequence>
<dbReference type="Pfam" id="PF12051">
    <property type="entry name" value="DUF3533"/>
    <property type="match status" value="1"/>
</dbReference>
<evidence type="ECO:0000256" key="5">
    <source>
        <dbReference type="SAM" id="Phobius"/>
    </source>
</evidence>
<reference evidence="7 8" key="1">
    <citation type="submission" date="2023-04" db="EMBL/GenBank/DDBJ databases">
        <title>Genome of Basidiobolus ranarum AG-B5.</title>
        <authorList>
            <person name="Stajich J.E."/>
            <person name="Carter-House D."/>
            <person name="Gryganskyi A."/>
        </authorList>
    </citation>
    <scope>NUCLEOTIDE SEQUENCE [LARGE SCALE GENOMIC DNA]</scope>
    <source>
        <strain evidence="7 8">AG-B5</strain>
    </source>
</reference>
<gene>
    <name evidence="7" type="ORF">K7432_017750</name>
</gene>
<comment type="caution">
    <text evidence="7">The sequence shown here is derived from an EMBL/GenBank/DDBJ whole genome shotgun (WGS) entry which is preliminary data.</text>
</comment>
<feature type="transmembrane region" description="Helical" evidence="5">
    <location>
        <begin position="241"/>
        <end position="263"/>
    </location>
</feature>
<evidence type="ECO:0000256" key="1">
    <source>
        <dbReference type="ARBA" id="ARBA00004141"/>
    </source>
</evidence>
<evidence type="ECO:0000313" key="8">
    <source>
        <dbReference type="Proteomes" id="UP001479436"/>
    </source>
</evidence>
<keyword evidence="4 5" id="KW-0472">Membrane</keyword>
<feature type="transmembrane region" description="Helical" evidence="5">
    <location>
        <begin position="178"/>
        <end position="200"/>
    </location>
</feature>
<evidence type="ECO:0000313" key="7">
    <source>
        <dbReference type="EMBL" id="KAK9759370.1"/>
    </source>
</evidence>
<dbReference type="PANTHER" id="PTHR43077">
    <property type="entry name" value="TRANSPORT PERMEASE YVFS-RELATED"/>
    <property type="match status" value="1"/>
</dbReference>
<organism evidence="7 8">
    <name type="scientific">Basidiobolus ranarum</name>
    <dbReference type="NCBI Taxonomy" id="34480"/>
    <lineage>
        <taxon>Eukaryota</taxon>
        <taxon>Fungi</taxon>
        <taxon>Fungi incertae sedis</taxon>
        <taxon>Zoopagomycota</taxon>
        <taxon>Entomophthoromycotina</taxon>
        <taxon>Basidiobolomycetes</taxon>
        <taxon>Basidiobolales</taxon>
        <taxon>Basidiobolaceae</taxon>
        <taxon>Basidiobolus</taxon>
    </lineage>
</organism>
<feature type="transmembrane region" description="Helical" evidence="5">
    <location>
        <begin position="298"/>
        <end position="318"/>
    </location>
</feature>